<proteinExistence type="predicted"/>
<dbReference type="HOGENOM" id="CLU_2871170_0_0_1"/>
<dbReference type="EnsemblPlants" id="OBART02G32940.3">
    <property type="protein sequence ID" value="OBART02G32940.3"/>
    <property type="gene ID" value="OBART02G32940"/>
</dbReference>
<dbReference type="AlphaFoldDB" id="A0A0D3FAM9"/>
<dbReference type="Gramene" id="OBART02G32980.1">
    <property type="protein sequence ID" value="OBART02G32980.1"/>
    <property type="gene ID" value="OBART02G32980"/>
</dbReference>
<dbReference type="PaxDb" id="65489-OBART02G32980.1"/>
<reference evidence="1" key="2">
    <citation type="submission" date="2015-03" db="UniProtKB">
        <authorList>
            <consortium name="EnsemblPlants"/>
        </authorList>
    </citation>
    <scope>IDENTIFICATION</scope>
</reference>
<protein>
    <submittedName>
        <fullName evidence="1">Uncharacterized protein</fullName>
    </submittedName>
</protein>
<reference evidence="1" key="1">
    <citation type="journal article" date="2009" name="Rice">
        <title>De Novo Next Generation Sequencing of Plant Genomes.</title>
        <authorList>
            <person name="Rounsley S."/>
            <person name="Marri P.R."/>
            <person name="Yu Y."/>
            <person name="He R."/>
            <person name="Sisneros N."/>
            <person name="Goicoechea J.L."/>
            <person name="Lee S.J."/>
            <person name="Angelova A."/>
            <person name="Kudrna D."/>
            <person name="Luo M."/>
            <person name="Affourtit J."/>
            <person name="Desany B."/>
            <person name="Knight J."/>
            <person name="Niazi F."/>
            <person name="Egholm M."/>
            <person name="Wing R.A."/>
        </authorList>
    </citation>
    <scope>NUCLEOTIDE SEQUENCE [LARGE SCALE GENOMIC DNA]</scope>
    <source>
        <strain evidence="1">IRGC 105608</strain>
    </source>
</reference>
<dbReference type="Proteomes" id="UP000026960">
    <property type="component" value="Chromosome 2"/>
</dbReference>
<name>A0A0D3FAM9_9ORYZ</name>
<dbReference type="EnsemblPlants" id="OBART02G32980.1">
    <property type="protein sequence ID" value="OBART02G32980.1"/>
    <property type="gene ID" value="OBART02G32980"/>
</dbReference>
<accession>A0A0D3FAM9</accession>
<evidence type="ECO:0000313" key="2">
    <source>
        <dbReference type="Proteomes" id="UP000026960"/>
    </source>
</evidence>
<organism evidence="1">
    <name type="scientific">Oryza barthii</name>
    <dbReference type="NCBI Taxonomy" id="65489"/>
    <lineage>
        <taxon>Eukaryota</taxon>
        <taxon>Viridiplantae</taxon>
        <taxon>Streptophyta</taxon>
        <taxon>Embryophyta</taxon>
        <taxon>Tracheophyta</taxon>
        <taxon>Spermatophyta</taxon>
        <taxon>Magnoliopsida</taxon>
        <taxon>Liliopsida</taxon>
        <taxon>Poales</taxon>
        <taxon>Poaceae</taxon>
        <taxon>BOP clade</taxon>
        <taxon>Oryzoideae</taxon>
        <taxon>Oryzeae</taxon>
        <taxon>Oryzinae</taxon>
        <taxon>Oryza</taxon>
    </lineage>
</organism>
<keyword evidence="2" id="KW-1185">Reference proteome</keyword>
<dbReference type="Gramene" id="OBART02G32940.3">
    <property type="protein sequence ID" value="OBART02G32940.3"/>
    <property type="gene ID" value="OBART02G32940"/>
</dbReference>
<evidence type="ECO:0000313" key="1">
    <source>
        <dbReference type="EnsemblPlants" id="OBART02G32980.1"/>
    </source>
</evidence>
<sequence>MADSELGFPLYSHSFVSELRVSRCYAEMVQVEIGCGVRAVPSNKFDPADQQFIPFLIAFYASNV</sequence>